<sequence length="31" mass="3403">MGVTDALFSKLMSVTLQQTVEFWASDEIIAA</sequence>
<dbReference type="Proteomes" id="UP000054630">
    <property type="component" value="Unassembled WGS sequence"/>
</dbReference>
<evidence type="ECO:0000313" key="2">
    <source>
        <dbReference type="Proteomes" id="UP000054630"/>
    </source>
</evidence>
<comment type="caution">
    <text evidence="1">The sequence shown here is derived from an EMBL/GenBank/DDBJ whole genome shotgun (WGS) entry which is preliminary data.</text>
</comment>
<name>A0A0V0R9X9_9BILA</name>
<dbReference type="AlphaFoldDB" id="A0A0V0R9X9"/>
<evidence type="ECO:0000313" key="1">
    <source>
        <dbReference type="EMBL" id="KRX11305.1"/>
    </source>
</evidence>
<protein>
    <submittedName>
        <fullName evidence="1">Uncharacterized protein</fullName>
    </submittedName>
</protein>
<reference evidence="1 2" key="1">
    <citation type="submission" date="2015-01" db="EMBL/GenBank/DDBJ databases">
        <title>Evolution of Trichinella species and genotypes.</title>
        <authorList>
            <person name="Korhonen P.K."/>
            <person name="Edoardo P."/>
            <person name="Giuseppe L.R."/>
            <person name="Gasser R.B."/>
        </authorList>
    </citation>
    <scope>NUCLEOTIDE SEQUENCE [LARGE SCALE GENOMIC DNA]</scope>
    <source>
        <strain evidence="1">ISS37</strain>
    </source>
</reference>
<dbReference type="EMBL" id="JYDL01002622">
    <property type="protein sequence ID" value="KRX11305.1"/>
    <property type="molecule type" value="Genomic_DNA"/>
</dbReference>
<feature type="non-terminal residue" evidence="1">
    <location>
        <position position="31"/>
    </location>
</feature>
<proteinExistence type="predicted"/>
<accession>A0A0V0R9X9</accession>
<keyword evidence="2" id="KW-1185">Reference proteome</keyword>
<gene>
    <name evidence="1" type="ORF">T07_14255</name>
</gene>
<organism evidence="1 2">
    <name type="scientific">Trichinella nelsoni</name>
    <dbReference type="NCBI Taxonomy" id="6336"/>
    <lineage>
        <taxon>Eukaryota</taxon>
        <taxon>Metazoa</taxon>
        <taxon>Ecdysozoa</taxon>
        <taxon>Nematoda</taxon>
        <taxon>Enoplea</taxon>
        <taxon>Dorylaimia</taxon>
        <taxon>Trichinellida</taxon>
        <taxon>Trichinellidae</taxon>
        <taxon>Trichinella</taxon>
    </lineage>
</organism>